<evidence type="ECO:0000313" key="4">
    <source>
        <dbReference type="Proteomes" id="UP001497457"/>
    </source>
</evidence>
<reference evidence="3 4" key="2">
    <citation type="submission" date="2024-10" db="EMBL/GenBank/DDBJ databases">
        <authorList>
            <person name="Ryan C."/>
        </authorList>
    </citation>
    <scope>NUCLEOTIDE SEQUENCE [LARGE SCALE GENOMIC DNA]</scope>
</reference>
<feature type="signal peptide" evidence="2">
    <location>
        <begin position="1"/>
        <end position="23"/>
    </location>
</feature>
<protein>
    <recommendedName>
        <fullName evidence="5">B box-type domain-containing protein</fullName>
    </recommendedName>
</protein>
<dbReference type="EMBL" id="OZ075113">
    <property type="protein sequence ID" value="CAL5023477.1"/>
    <property type="molecule type" value="Genomic_DNA"/>
</dbReference>
<dbReference type="PANTHER" id="PTHR31065">
    <property type="entry name" value="PLATZ TRANSCRIPTION FACTOR FAMILY PROTEIN"/>
    <property type="match status" value="1"/>
</dbReference>
<dbReference type="SUPFAM" id="SSF57845">
    <property type="entry name" value="B-box zinc-binding domain"/>
    <property type="match status" value="1"/>
</dbReference>
<gene>
    <name evidence="3" type="ORF">URODEC1_LOCUS76961</name>
</gene>
<keyword evidence="4" id="KW-1185">Reference proteome</keyword>
<name>A0ABC9CNT0_9POAL</name>
<evidence type="ECO:0008006" key="5">
    <source>
        <dbReference type="Google" id="ProtNLM"/>
    </source>
</evidence>
<organism evidence="3 4">
    <name type="scientific">Urochloa decumbens</name>
    <dbReference type="NCBI Taxonomy" id="240449"/>
    <lineage>
        <taxon>Eukaryota</taxon>
        <taxon>Viridiplantae</taxon>
        <taxon>Streptophyta</taxon>
        <taxon>Embryophyta</taxon>
        <taxon>Tracheophyta</taxon>
        <taxon>Spermatophyta</taxon>
        <taxon>Magnoliopsida</taxon>
        <taxon>Liliopsida</taxon>
        <taxon>Poales</taxon>
        <taxon>Poaceae</taxon>
        <taxon>PACMAD clade</taxon>
        <taxon>Panicoideae</taxon>
        <taxon>Panicodae</taxon>
        <taxon>Paniceae</taxon>
        <taxon>Melinidinae</taxon>
        <taxon>Urochloa</taxon>
    </lineage>
</organism>
<proteinExistence type="predicted"/>
<dbReference type="Proteomes" id="UP001497457">
    <property type="component" value="Chromosome 3rd"/>
</dbReference>
<dbReference type="InterPro" id="IPR006734">
    <property type="entry name" value="PLATZ"/>
</dbReference>
<evidence type="ECO:0000313" key="3">
    <source>
        <dbReference type="EMBL" id="CAL5023477.1"/>
    </source>
</evidence>
<dbReference type="Pfam" id="PF04640">
    <property type="entry name" value="PLATZ"/>
    <property type="match status" value="1"/>
</dbReference>
<accession>A0ABC9CNT0</accession>
<keyword evidence="2" id="KW-0732">Signal</keyword>
<feature type="chain" id="PRO_5044745288" description="B box-type domain-containing protein" evidence="2">
    <location>
        <begin position="24"/>
        <end position="256"/>
    </location>
</feature>
<dbReference type="PANTHER" id="PTHR31065:SF49">
    <property type="entry name" value="PLATZ TRANSCRIPTION FACTOR FAMILY PROTEIN"/>
    <property type="match status" value="1"/>
</dbReference>
<sequence>MRAVRLFLVAAITVLSLPRDVDATSMPSMKEMALADAARVPPAWLKPLLDTKYFEECLHHKEPHRFFCTVCPGQALCNGCLPNHPDHQVIQIRKLSGHGVVRVSDVEALLDMSGVQPYLLNGHHVVFLNKRRMAGQGRAGEVRCEECERALLDVTSRFCSVGCKFLCLGCNRMLLRGWFAILLTALPEDLDFTISFTVRPKSDSESETSESYTSSGGDSDQEGEEAGTSAASKLQKTVAAEPSSRQLRRQTGVPKN</sequence>
<feature type="region of interest" description="Disordered" evidence="1">
    <location>
        <begin position="202"/>
        <end position="256"/>
    </location>
</feature>
<evidence type="ECO:0000256" key="1">
    <source>
        <dbReference type="SAM" id="MobiDB-lite"/>
    </source>
</evidence>
<evidence type="ECO:0000256" key="2">
    <source>
        <dbReference type="SAM" id="SignalP"/>
    </source>
</evidence>
<feature type="compositionally biased region" description="Low complexity" evidence="1">
    <location>
        <begin position="209"/>
        <end position="218"/>
    </location>
</feature>
<dbReference type="AlphaFoldDB" id="A0ABC9CNT0"/>
<reference evidence="4" key="1">
    <citation type="submission" date="2024-06" db="EMBL/GenBank/DDBJ databases">
        <authorList>
            <person name="Ryan C."/>
        </authorList>
    </citation>
    <scope>NUCLEOTIDE SEQUENCE [LARGE SCALE GENOMIC DNA]</scope>
</reference>